<dbReference type="EMBL" id="WEGH01000005">
    <property type="protein sequence ID" value="MQY09003.1"/>
    <property type="molecule type" value="Genomic_DNA"/>
</dbReference>
<dbReference type="EC" id="6.2.1.26" evidence="3"/>
<dbReference type="PANTHER" id="PTHR43767:SF1">
    <property type="entry name" value="NONRIBOSOMAL PEPTIDE SYNTHASE PES1 (EUROFUNG)-RELATED"/>
    <property type="match status" value="1"/>
</dbReference>
<keyword evidence="4" id="KW-1185">Reference proteome</keyword>
<proteinExistence type="predicted"/>
<dbReference type="InterPro" id="IPR050237">
    <property type="entry name" value="ATP-dep_AMP-bd_enzyme"/>
</dbReference>
<sequence length="399" mass="41915">MFSGVVYAEQIMERRLHAVVLPPGPRLLTALAAALDGTGPAICPLPADLPPAALRTLIDTLAPHAVQTEDGLTPHHPRTPEAGVPAGPGTAVLIATSGSTGTPKFVELSAEALRRSAAATVRRLDAGPGDRWLCCLPTSHIAGLQVLVRSLLTGTDPIIHPRFDTAAVAAAGADLLALVPTQLRRLLDAGADLARHRAILLGGAAAPPGLLETARARGARVHTTYGMSETCGGCVYDGRPLDGVRLAIAPDGRIRIAGPVLFTGYRLRPDLTRQALADGWFTTQDLGSLGDDGRLHVRGRADDVINTGGEKVVAAEVAATLAHHPRVRDVVVVGRPDPEWGERVTAVVVPDGDAPDLTDLRAFVRRTMPAHAAPRELRLVPAIPLLPSGKPDRELLRRG</sequence>
<keyword evidence="3" id="KW-0436">Ligase</keyword>
<comment type="caution">
    <text evidence="3">The sequence shown here is derived from an EMBL/GenBank/DDBJ whole genome shotgun (WGS) entry which is preliminary data.</text>
</comment>
<dbReference type="Gene3D" id="3.30.300.30">
    <property type="match status" value="1"/>
</dbReference>
<dbReference type="GO" id="GO:0008756">
    <property type="term" value="F:o-succinylbenzoate-CoA ligase activity"/>
    <property type="evidence" value="ECO:0007669"/>
    <property type="project" value="UniProtKB-EC"/>
</dbReference>
<feature type="domain" description="AMP-binding enzyme C-terminal" evidence="2">
    <location>
        <begin position="316"/>
        <end position="390"/>
    </location>
</feature>
<protein>
    <submittedName>
        <fullName evidence="3">2-succinylbenzoate--CoA ligase</fullName>
        <ecNumber evidence="3">6.2.1.26</ecNumber>
    </submittedName>
</protein>
<dbReference type="Pfam" id="PF00501">
    <property type="entry name" value="AMP-binding"/>
    <property type="match status" value="1"/>
</dbReference>
<dbReference type="InterPro" id="IPR042099">
    <property type="entry name" value="ANL_N_sf"/>
</dbReference>
<reference evidence="3 4" key="1">
    <citation type="submission" date="2019-10" db="EMBL/GenBank/DDBJ databases">
        <title>Actinomadura rubteroloni sp. nov. and Actinomadura macrotermitis sp. nov., isolated from the gut of fungus growing-termite Macrotermes natalensis.</title>
        <authorList>
            <person name="Benndorf R."/>
            <person name="Martin K."/>
            <person name="Kuefner M."/>
            <person name="De Beer W."/>
            <person name="Kaster A.-K."/>
            <person name="Vollmers J."/>
            <person name="Poulsen M."/>
            <person name="Beemelmanns C."/>
        </authorList>
    </citation>
    <scope>NUCLEOTIDE SEQUENCE [LARGE SCALE GENOMIC DNA]</scope>
    <source>
        <strain evidence="3 4">RB68</strain>
    </source>
</reference>
<name>A0A7K0C6D9_9ACTN</name>
<gene>
    <name evidence="3" type="primary">menE_6</name>
    <name evidence="3" type="ORF">ACRB68_71140</name>
</gene>
<dbReference type="PANTHER" id="PTHR43767">
    <property type="entry name" value="LONG-CHAIN-FATTY-ACID--COA LIGASE"/>
    <property type="match status" value="1"/>
</dbReference>
<organism evidence="3 4">
    <name type="scientific">Actinomadura macrotermitis</name>
    <dbReference type="NCBI Taxonomy" id="2585200"/>
    <lineage>
        <taxon>Bacteria</taxon>
        <taxon>Bacillati</taxon>
        <taxon>Actinomycetota</taxon>
        <taxon>Actinomycetes</taxon>
        <taxon>Streptosporangiales</taxon>
        <taxon>Thermomonosporaceae</taxon>
        <taxon>Actinomadura</taxon>
    </lineage>
</organism>
<evidence type="ECO:0000313" key="3">
    <source>
        <dbReference type="EMBL" id="MQY09003.1"/>
    </source>
</evidence>
<evidence type="ECO:0000259" key="1">
    <source>
        <dbReference type="Pfam" id="PF00501"/>
    </source>
</evidence>
<dbReference type="InterPro" id="IPR045851">
    <property type="entry name" value="AMP-bd_C_sf"/>
</dbReference>
<dbReference type="Proteomes" id="UP000487268">
    <property type="component" value="Unassembled WGS sequence"/>
</dbReference>
<accession>A0A7K0C6D9</accession>
<evidence type="ECO:0000313" key="4">
    <source>
        <dbReference type="Proteomes" id="UP000487268"/>
    </source>
</evidence>
<dbReference type="Pfam" id="PF13193">
    <property type="entry name" value="AMP-binding_C"/>
    <property type="match status" value="1"/>
</dbReference>
<dbReference type="InterPro" id="IPR000873">
    <property type="entry name" value="AMP-dep_synth/lig_dom"/>
</dbReference>
<dbReference type="Gene3D" id="3.40.50.12780">
    <property type="entry name" value="N-terminal domain of ligase-like"/>
    <property type="match status" value="1"/>
</dbReference>
<evidence type="ECO:0000259" key="2">
    <source>
        <dbReference type="Pfam" id="PF13193"/>
    </source>
</evidence>
<dbReference type="SUPFAM" id="SSF56801">
    <property type="entry name" value="Acetyl-CoA synthetase-like"/>
    <property type="match status" value="1"/>
</dbReference>
<dbReference type="InterPro" id="IPR020845">
    <property type="entry name" value="AMP-binding_CS"/>
</dbReference>
<dbReference type="AlphaFoldDB" id="A0A7K0C6D9"/>
<feature type="domain" description="AMP-dependent synthetase/ligase" evidence="1">
    <location>
        <begin position="80"/>
        <end position="240"/>
    </location>
</feature>
<dbReference type="InterPro" id="IPR025110">
    <property type="entry name" value="AMP-bd_C"/>
</dbReference>
<dbReference type="PROSITE" id="PS00455">
    <property type="entry name" value="AMP_BINDING"/>
    <property type="match status" value="1"/>
</dbReference>